<reference evidence="9" key="1">
    <citation type="submission" date="2018-07" db="EMBL/GenBank/DDBJ databases">
        <authorList>
            <person name="Quirk P.G."/>
            <person name="Krulwich T.A."/>
        </authorList>
    </citation>
    <scope>NUCLEOTIDE SEQUENCE</scope>
</reference>
<dbReference type="Pfam" id="PF00037">
    <property type="entry name" value="Fer4"/>
    <property type="match status" value="1"/>
</dbReference>
<protein>
    <submittedName>
        <fullName evidence="9">Ferredoxin-like protein in nif region</fullName>
    </submittedName>
</protein>
<dbReference type="GO" id="GO:0051539">
    <property type="term" value="F:4 iron, 4 sulfur cluster binding"/>
    <property type="evidence" value="ECO:0007669"/>
    <property type="project" value="UniProtKB-KW"/>
</dbReference>
<dbReference type="PANTHER" id="PTHR24960">
    <property type="entry name" value="PHOTOSYSTEM I IRON-SULFUR CENTER-RELATED"/>
    <property type="match status" value="1"/>
</dbReference>
<dbReference type="InterPro" id="IPR050157">
    <property type="entry name" value="PSI_iron-sulfur_center"/>
</dbReference>
<keyword evidence="4" id="KW-0479">Metal-binding</keyword>
<dbReference type="FunFam" id="3.30.70.20:FF:000045">
    <property type="entry name" value="Ferredoxin, 4Fe-4S"/>
    <property type="match status" value="1"/>
</dbReference>
<keyword evidence="5" id="KW-0249">Electron transport</keyword>
<keyword evidence="7" id="KW-0411">Iron-sulfur</keyword>
<evidence type="ECO:0000256" key="1">
    <source>
        <dbReference type="ARBA" id="ARBA00001966"/>
    </source>
</evidence>
<dbReference type="Gene3D" id="3.30.70.20">
    <property type="match status" value="1"/>
</dbReference>
<dbReference type="PROSITE" id="PS00198">
    <property type="entry name" value="4FE4S_FER_1"/>
    <property type="match status" value="1"/>
</dbReference>
<evidence type="ECO:0000256" key="6">
    <source>
        <dbReference type="ARBA" id="ARBA00023004"/>
    </source>
</evidence>
<dbReference type="AlphaFoldDB" id="A0A380TJ15"/>
<dbReference type="GO" id="GO:0005737">
    <property type="term" value="C:cytoplasm"/>
    <property type="evidence" value="ECO:0007669"/>
    <property type="project" value="TreeGrafter"/>
</dbReference>
<proteinExistence type="predicted"/>
<evidence type="ECO:0000256" key="4">
    <source>
        <dbReference type="ARBA" id="ARBA00022723"/>
    </source>
</evidence>
<evidence type="ECO:0000256" key="3">
    <source>
        <dbReference type="ARBA" id="ARBA00022485"/>
    </source>
</evidence>
<dbReference type="PROSITE" id="PS51379">
    <property type="entry name" value="4FE4S_FER_2"/>
    <property type="match status" value="1"/>
</dbReference>
<comment type="cofactor">
    <cofactor evidence="1">
        <name>[4Fe-4S] cluster</name>
        <dbReference type="ChEBI" id="CHEBI:49883"/>
    </cofactor>
</comment>
<organism evidence="9">
    <name type="scientific">metagenome</name>
    <dbReference type="NCBI Taxonomy" id="256318"/>
    <lineage>
        <taxon>unclassified sequences</taxon>
        <taxon>metagenomes</taxon>
    </lineage>
</organism>
<dbReference type="InterPro" id="IPR017896">
    <property type="entry name" value="4Fe4S_Fe-S-bd"/>
</dbReference>
<dbReference type="InterPro" id="IPR017900">
    <property type="entry name" value="4Fe4S_Fe_S_CS"/>
</dbReference>
<evidence type="ECO:0000259" key="8">
    <source>
        <dbReference type="PROSITE" id="PS51379"/>
    </source>
</evidence>
<keyword evidence="6" id="KW-0408">Iron</keyword>
<dbReference type="PANTHER" id="PTHR24960:SF79">
    <property type="entry name" value="PHOTOSYSTEM I IRON-SULFUR CENTER"/>
    <property type="match status" value="1"/>
</dbReference>
<dbReference type="GO" id="GO:0046872">
    <property type="term" value="F:metal ion binding"/>
    <property type="evidence" value="ECO:0007669"/>
    <property type="project" value="UniProtKB-KW"/>
</dbReference>
<dbReference type="SUPFAM" id="SSF54862">
    <property type="entry name" value="4Fe-4S ferredoxins"/>
    <property type="match status" value="1"/>
</dbReference>
<evidence type="ECO:0000313" key="9">
    <source>
        <dbReference type="EMBL" id="SUS08306.1"/>
    </source>
</evidence>
<keyword evidence="2" id="KW-0813">Transport</keyword>
<keyword evidence="3" id="KW-0004">4Fe-4S</keyword>
<gene>
    <name evidence="9" type="primary">fdxN</name>
    <name evidence="9" type="ORF">DF3PB_6270002</name>
</gene>
<evidence type="ECO:0000256" key="2">
    <source>
        <dbReference type="ARBA" id="ARBA00022448"/>
    </source>
</evidence>
<sequence>MAYRIDPDECAGCGACESECPNKAIRMKGDVYAIDPAKCTECKGFFKTPQCVQACISDAISLA</sequence>
<evidence type="ECO:0000256" key="7">
    <source>
        <dbReference type="ARBA" id="ARBA00023014"/>
    </source>
</evidence>
<name>A0A380TJ15_9ZZZZ</name>
<dbReference type="EMBL" id="UIDG01000587">
    <property type="protein sequence ID" value="SUS08306.1"/>
    <property type="molecule type" value="Genomic_DNA"/>
</dbReference>
<feature type="domain" description="4Fe-4S ferredoxin-type" evidence="8">
    <location>
        <begin position="1"/>
        <end position="30"/>
    </location>
</feature>
<evidence type="ECO:0000256" key="5">
    <source>
        <dbReference type="ARBA" id="ARBA00022982"/>
    </source>
</evidence>
<accession>A0A380TJ15</accession>